<protein>
    <recommendedName>
        <fullName evidence="1">FAD-binding domain-containing protein</fullName>
    </recommendedName>
</protein>
<dbReference type="InterPro" id="IPR051205">
    <property type="entry name" value="UbiH/COQ6_monooxygenase"/>
</dbReference>
<dbReference type="PANTHER" id="PTHR43876">
    <property type="entry name" value="UBIQUINONE BIOSYNTHESIS MONOOXYGENASE COQ6, MITOCHONDRIAL"/>
    <property type="match status" value="1"/>
</dbReference>
<gene>
    <name evidence="2" type="ORF">DBW97_01105</name>
</gene>
<dbReference type="GO" id="GO:0071949">
    <property type="term" value="F:FAD binding"/>
    <property type="evidence" value="ECO:0007669"/>
    <property type="project" value="InterPro"/>
</dbReference>
<accession>A0A368BR58</accession>
<dbReference type="InterPro" id="IPR036188">
    <property type="entry name" value="FAD/NAD-bd_sf"/>
</dbReference>
<dbReference type="Proteomes" id="UP000252147">
    <property type="component" value="Unassembled WGS sequence"/>
</dbReference>
<sequence>MTNQILIVGSGVNGLVLAKVLQQRDIPFLILEKNSQFFENPERTVALTNDSIRFLNALDKNLDINAWATPVNNMLLYQDTELNLSLNMDEQKISTICQLDTLHSQMRKGLEKTIIMGQEINAMKESEGSITLHTVSESYKGAMAFGCDGINSSLRGLSEFVVDEWYYGQKAYVALVEAEHKNEAHQFFSQSGTLAFLPLSLDKQYYSIIFCTNVTTDPLNELNTLIKNNAKHLSIGEVKSISGGHDLKHHSAKSLYSGRVVLCGDAGNSFHPMAGQGLNLGIGDAMHIADNLDKIISGNLPAMNDYSAKRNAKNAQMTWIIQSLFGAFGNSAGLSKAVLNEGMKFLDKFPKAKEKIIEFANKN</sequence>
<dbReference type="PANTHER" id="PTHR43876:SF7">
    <property type="entry name" value="UBIQUINONE BIOSYNTHESIS MONOOXYGENASE COQ6, MITOCHONDRIAL"/>
    <property type="match status" value="1"/>
</dbReference>
<reference evidence="2 3" key="1">
    <citation type="journal article" date="2018" name="Microbiome">
        <title>Fine metagenomic profile of the Mediterranean stratified and mixed water columns revealed by assembly and recruitment.</title>
        <authorList>
            <person name="Haro-Moreno J.M."/>
            <person name="Lopez-Perez M."/>
            <person name="De La Torre J.R."/>
            <person name="Picazo A."/>
            <person name="Camacho A."/>
            <person name="Rodriguez-Valera F."/>
        </authorList>
    </citation>
    <scope>NUCLEOTIDE SEQUENCE [LARGE SCALE GENOMIC DNA]</scope>
    <source>
        <strain evidence="2">MED-G83</strain>
    </source>
</reference>
<comment type="caution">
    <text evidence="2">The sequence shown here is derived from an EMBL/GenBank/DDBJ whole genome shotgun (WGS) entry which is preliminary data.</text>
</comment>
<dbReference type="PRINTS" id="PR00420">
    <property type="entry name" value="RNGMNOXGNASE"/>
</dbReference>
<dbReference type="EMBL" id="QOPD01000001">
    <property type="protein sequence ID" value="RCL39357.1"/>
    <property type="molecule type" value="Genomic_DNA"/>
</dbReference>
<dbReference type="InterPro" id="IPR002938">
    <property type="entry name" value="FAD-bd"/>
</dbReference>
<evidence type="ECO:0000259" key="1">
    <source>
        <dbReference type="Pfam" id="PF01494"/>
    </source>
</evidence>
<dbReference type="SUPFAM" id="SSF51905">
    <property type="entry name" value="FAD/NAD(P)-binding domain"/>
    <property type="match status" value="1"/>
</dbReference>
<organism evidence="2 3">
    <name type="scientific">SAR86 cluster bacterium</name>
    <dbReference type="NCBI Taxonomy" id="2030880"/>
    <lineage>
        <taxon>Bacteria</taxon>
        <taxon>Pseudomonadati</taxon>
        <taxon>Pseudomonadota</taxon>
        <taxon>Gammaproteobacteria</taxon>
        <taxon>SAR86 cluster</taxon>
    </lineage>
</organism>
<proteinExistence type="predicted"/>
<feature type="domain" description="FAD-binding" evidence="1">
    <location>
        <begin position="4"/>
        <end position="317"/>
    </location>
</feature>
<dbReference type="Gene3D" id="3.50.50.60">
    <property type="entry name" value="FAD/NAD(P)-binding domain"/>
    <property type="match status" value="2"/>
</dbReference>
<dbReference type="AlphaFoldDB" id="A0A368BR58"/>
<name>A0A368BR58_9GAMM</name>
<dbReference type="Pfam" id="PF01494">
    <property type="entry name" value="FAD_binding_3"/>
    <property type="match status" value="1"/>
</dbReference>
<evidence type="ECO:0000313" key="2">
    <source>
        <dbReference type="EMBL" id="RCL39357.1"/>
    </source>
</evidence>
<evidence type="ECO:0000313" key="3">
    <source>
        <dbReference type="Proteomes" id="UP000252147"/>
    </source>
</evidence>